<proteinExistence type="predicted"/>
<evidence type="ECO:0000313" key="3">
    <source>
        <dbReference type="Proteomes" id="UP000070442"/>
    </source>
</evidence>
<protein>
    <submittedName>
        <fullName evidence="2">Uncharacterized protein</fullName>
    </submittedName>
</protein>
<dbReference type="PATRIC" id="fig|755172.3.peg.181"/>
<gene>
    <name evidence="2" type="ORF">HMPREF1863_00188</name>
</gene>
<dbReference type="EMBL" id="LSDG01000002">
    <property type="protein sequence ID" value="KXB68475.1"/>
    <property type="molecule type" value="Genomic_DNA"/>
</dbReference>
<reference evidence="3" key="1">
    <citation type="submission" date="2016-01" db="EMBL/GenBank/DDBJ databases">
        <authorList>
            <person name="Mitreva M."/>
            <person name="Pepin K.H."/>
            <person name="Mihindukulasuriya K.A."/>
            <person name="Fulton R."/>
            <person name="Fronick C."/>
            <person name="O'Laughlin M."/>
            <person name="Miner T."/>
            <person name="Herter B."/>
            <person name="Rosa B.A."/>
            <person name="Cordes M."/>
            <person name="Tomlinson C."/>
            <person name="Wollam A."/>
            <person name="Palsikar V.B."/>
            <person name="Mardis E.R."/>
            <person name="Wilson R.K."/>
        </authorList>
    </citation>
    <scope>NUCLEOTIDE SEQUENCE [LARGE SCALE GENOMIC DNA]</scope>
    <source>
        <strain evidence="3">DNF00729</strain>
    </source>
</reference>
<keyword evidence="3" id="KW-1185">Reference proteome</keyword>
<dbReference type="AlphaFoldDB" id="A0A134ALA9"/>
<accession>A0A134ALA9</accession>
<comment type="caution">
    <text evidence="2">The sequence shown here is derived from an EMBL/GenBank/DDBJ whole genome shotgun (WGS) entry which is preliminary data.</text>
</comment>
<sequence>KMPKAFFVIVPAGKGDGARGEEGNAAFASEPFPSSPRKDYTGCMKPN</sequence>
<evidence type="ECO:0000313" key="2">
    <source>
        <dbReference type="EMBL" id="KXB68475.1"/>
    </source>
</evidence>
<dbReference type="Proteomes" id="UP000070442">
    <property type="component" value="Unassembled WGS sequence"/>
</dbReference>
<name>A0A134ALA9_9FIRM</name>
<feature type="non-terminal residue" evidence="2">
    <location>
        <position position="1"/>
    </location>
</feature>
<feature type="region of interest" description="Disordered" evidence="1">
    <location>
        <begin position="13"/>
        <end position="47"/>
    </location>
</feature>
<evidence type="ECO:0000256" key="1">
    <source>
        <dbReference type="SAM" id="MobiDB-lite"/>
    </source>
</evidence>
<organism evidence="2 3">
    <name type="scientific">Aedoeadaptatus coxii</name>
    <dbReference type="NCBI Taxonomy" id="755172"/>
    <lineage>
        <taxon>Bacteria</taxon>
        <taxon>Bacillati</taxon>
        <taxon>Bacillota</taxon>
        <taxon>Tissierellia</taxon>
        <taxon>Tissierellales</taxon>
        <taxon>Peptoniphilaceae</taxon>
        <taxon>Aedoeadaptatus</taxon>
    </lineage>
</organism>